<evidence type="ECO:0000313" key="2">
    <source>
        <dbReference type="EMBL" id="KNF07785.1"/>
    </source>
</evidence>
<evidence type="ECO:0000256" key="1">
    <source>
        <dbReference type="SAM" id="Phobius"/>
    </source>
</evidence>
<accession>A0A0L0W901</accession>
<keyword evidence="1" id="KW-0472">Membrane</keyword>
<evidence type="ECO:0008006" key="4">
    <source>
        <dbReference type="Google" id="ProtNLM"/>
    </source>
</evidence>
<sequence length="130" mass="14882">MKLTLTTPALLFPAISLLLLAYTNRFLVLAELVRKLYDKHKEIPDEKLSEQIDNLKKRIRIIRNMQVLGVLSFFLCVFSMFMIFQDRALIANITFGLALILLMSSLALSIKELTISIHALNIQLSDCEEK</sequence>
<comment type="caution">
    <text evidence="2">The sequence shown here is derived from an EMBL/GenBank/DDBJ whole genome shotgun (WGS) entry which is preliminary data.</text>
</comment>
<dbReference type="InterPro" id="IPR021279">
    <property type="entry name" value="DUF2721"/>
</dbReference>
<dbReference type="OrthoDB" id="9813525at2"/>
<keyword evidence="3" id="KW-1185">Reference proteome</keyword>
<dbReference type="RefSeq" id="WP_050355911.1">
    <property type="nucleotide sequence ID" value="NZ_LGSS01000012.1"/>
</dbReference>
<protein>
    <recommendedName>
        <fullName evidence="4">DUF2721 domain-containing protein</fullName>
    </recommendedName>
</protein>
<keyword evidence="1" id="KW-1133">Transmembrane helix</keyword>
<reference evidence="3" key="1">
    <citation type="submission" date="2015-07" db="EMBL/GenBank/DDBJ databases">
        <title>Draft genome sequence of the purine-degrading Gottschalkia purinilyticum DSM 1384 (formerly Clostridium purinilyticum).</title>
        <authorList>
            <person name="Poehlein A."/>
            <person name="Schiel-Bengelsdorf B."/>
            <person name="Bengelsdorf F.R."/>
            <person name="Daniel R."/>
            <person name="Duerre P."/>
        </authorList>
    </citation>
    <scope>NUCLEOTIDE SEQUENCE [LARGE SCALE GENOMIC DNA]</scope>
    <source>
        <strain evidence="3">DSM 1384</strain>
    </source>
</reference>
<dbReference type="AlphaFoldDB" id="A0A0L0W901"/>
<dbReference type="Pfam" id="PF11026">
    <property type="entry name" value="DUF2721"/>
    <property type="match status" value="1"/>
</dbReference>
<evidence type="ECO:0000313" key="3">
    <source>
        <dbReference type="Proteomes" id="UP000037267"/>
    </source>
</evidence>
<dbReference type="Proteomes" id="UP000037267">
    <property type="component" value="Unassembled WGS sequence"/>
</dbReference>
<dbReference type="EMBL" id="LGSS01000012">
    <property type="protein sequence ID" value="KNF07785.1"/>
    <property type="molecule type" value="Genomic_DNA"/>
</dbReference>
<organism evidence="2 3">
    <name type="scientific">Gottschalkia purinilytica</name>
    <name type="common">Clostridium purinilyticum</name>
    <dbReference type="NCBI Taxonomy" id="1503"/>
    <lineage>
        <taxon>Bacteria</taxon>
        <taxon>Bacillati</taxon>
        <taxon>Bacillota</taxon>
        <taxon>Tissierellia</taxon>
        <taxon>Tissierellales</taxon>
        <taxon>Gottschalkiaceae</taxon>
        <taxon>Gottschalkia</taxon>
    </lineage>
</organism>
<dbReference type="PATRIC" id="fig|1503.3.peg.342"/>
<keyword evidence="1" id="KW-0812">Transmembrane</keyword>
<proteinExistence type="predicted"/>
<feature type="transmembrane region" description="Helical" evidence="1">
    <location>
        <begin position="90"/>
        <end position="110"/>
    </location>
</feature>
<name>A0A0L0W901_GOTPU</name>
<gene>
    <name evidence="2" type="ORF">CLPU_12c00580</name>
</gene>
<feature type="transmembrane region" description="Helical" evidence="1">
    <location>
        <begin position="65"/>
        <end position="84"/>
    </location>
</feature>
<feature type="transmembrane region" description="Helical" evidence="1">
    <location>
        <begin position="12"/>
        <end position="33"/>
    </location>
</feature>